<dbReference type="InterPro" id="IPR003646">
    <property type="entry name" value="SH3-like_bac-type"/>
</dbReference>
<dbReference type="EMBL" id="VCNI01000002">
    <property type="protein sequence ID" value="TMU55722.1"/>
    <property type="molecule type" value="Genomic_DNA"/>
</dbReference>
<name>A0ABY2WLI2_9FLAO</name>
<gene>
    <name evidence="3" type="ORF">FGG15_16295</name>
</gene>
<protein>
    <submittedName>
        <fullName evidence="3">SH3 domain-containing protein</fullName>
    </submittedName>
</protein>
<organism evidence="3 4">
    <name type="scientific">Flagellimonas algicola</name>
    <dbReference type="NCBI Taxonomy" id="2583815"/>
    <lineage>
        <taxon>Bacteria</taxon>
        <taxon>Pseudomonadati</taxon>
        <taxon>Bacteroidota</taxon>
        <taxon>Flavobacteriia</taxon>
        <taxon>Flavobacteriales</taxon>
        <taxon>Flavobacteriaceae</taxon>
        <taxon>Flagellimonas</taxon>
    </lineage>
</organism>
<keyword evidence="4" id="KW-1185">Reference proteome</keyword>
<keyword evidence="1" id="KW-0732">Signal</keyword>
<evidence type="ECO:0000313" key="3">
    <source>
        <dbReference type="EMBL" id="TMU55722.1"/>
    </source>
</evidence>
<feature type="chain" id="PRO_5046918195" evidence="1">
    <location>
        <begin position="22"/>
        <end position="272"/>
    </location>
</feature>
<accession>A0ABY2WLI2</accession>
<reference evidence="3 4" key="1">
    <citation type="submission" date="2019-05" db="EMBL/GenBank/DDBJ databases">
        <title>Flagellimonas sp. AsT0115, sp. nov., isolated from a marine red algae, Asparagopsis taxiformis.</title>
        <authorList>
            <person name="Kim J."/>
            <person name="Jeong S.E."/>
            <person name="Jeon C.O."/>
        </authorList>
    </citation>
    <scope>NUCLEOTIDE SEQUENCE [LARGE SCALE GENOMIC DNA]</scope>
    <source>
        <strain evidence="3 4">AsT0115</strain>
    </source>
</reference>
<evidence type="ECO:0000259" key="2">
    <source>
        <dbReference type="Pfam" id="PF08239"/>
    </source>
</evidence>
<dbReference type="Proteomes" id="UP000751614">
    <property type="component" value="Unassembled WGS sequence"/>
</dbReference>
<proteinExistence type="predicted"/>
<evidence type="ECO:0000256" key="1">
    <source>
        <dbReference type="SAM" id="SignalP"/>
    </source>
</evidence>
<sequence length="272" mass="30910">MKAKFLITALTTLFTLLFTHAQNRIHCPQEECSFQSGQKVYVFGNDVKLRTSPSAESKVLELLKIGEWVEIVEKTNFSWPYKGFDSPFYKVKYDDGVTGYVLGGLLSLERKTLNGENYYFAYSKEGDRIYLNIRNVMNGKYDEKKISLSNSHFEIKTFDDKGITGLDGMLYVDYFSEACGEDGGGIYLFVQNGELKDVAALSQVSDAGVYFHAEQFIFPDDAGGLPDKILFKKEQGEIFDESTHWTKTTVEIRELSWMDGQLVPDYRESAPN</sequence>
<dbReference type="Pfam" id="PF08239">
    <property type="entry name" value="SH3_3"/>
    <property type="match status" value="1"/>
</dbReference>
<feature type="domain" description="SH3b" evidence="2">
    <location>
        <begin position="46"/>
        <end position="107"/>
    </location>
</feature>
<dbReference type="Gene3D" id="2.30.30.40">
    <property type="entry name" value="SH3 Domains"/>
    <property type="match status" value="1"/>
</dbReference>
<evidence type="ECO:0000313" key="4">
    <source>
        <dbReference type="Proteomes" id="UP000751614"/>
    </source>
</evidence>
<dbReference type="RefSeq" id="WP_138838149.1">
    <property type="nucleotide sequence ID" value="NZ_VCNI01000002.1"/>
</dbReference>
<comment type="caution">
    <text evidence="3">The sequence shown here is derived from an EMBL/GenBank/DDBJ whole genome shotgun (WGS) entry which is preliminary data.</text>
</comment>
<feature type="signal peptide" evidence="1">
    <location>
        <begin position="1"/>
        <end position="21"/>
    </location>
</feature>